<dbReference type="InterPro" id="IPR003960">
    <property type="entry name" value="ATPase_AAA_CS"/>
</dbReference>
<dbReference type="InterPro" id="IPR044539">
    <property type="entry name" value="Pch2-like"/>
</dbReference>
<keyword evidence="1 3" id="KW-0547">Nucleotide-binding</keyword>
<dbReference type="Proteomes" id="UP000095751">
    <property type="component" value="Unassembled WGS sequence"/>
</dbReference>
<reference evidence="5 6" key="1">
    <citation type="submission" date="2016-09" db="EMBL/GenBank/DDBJ databases">
        <title>Extensive genetic diversity and differential bi-allelic expression allows diatom success in the polar Southern Ocean.</title>
        <authorList>
            <consortium name="DOE Joint Genome Institute"/>
            <person name="Mock T."/>
            <person name="Otillar R.P."/>
            <person name="Strauss J."/>
            <person name="Dupont C."/>
            <person name="Frickenhaus S."/>
            <person name="Maumus F."/>
            <person name="Mcmullan M."/>
            <person name="Sanges R."/>
            <person name="Schmutz J."/>
            <person name="Toseland A."/>
            <person name="Valas R."/>
            <person name="Veluchamy A."/>
            <person name="Ward B.J."/>
            <person name="Allen A."/>
            <person name="Barry K."/>
            <person name="Falciatore A."/>
            <person name="Ferrante M."/>
            <person name="Fortunato A.E."/>
            <person name="Gloeckner G."/>
            <person name="Gruber A."/>
            <person name="Hipkin R."/>
            <person name="Janech M."/>
            <person name="Kroth P."/>
            <person name="Leese F."/>
            <person name="Lindquist E."/>
            <person name="Lyon B.R."/>
            <person name="Martin J."/>
            <person name="Mayer C."/>
            <person name="Parker M."/>
            <person name="Quesneville H."/>
            <person name="Raymond J."/>
            <person name="Uhlig C."/>
            <person name="Valentin K.U."/>
            <person name="Worden A.Z."/>
            <person name="Armbrust E.V."/>
            <person name="Bowler C."/>
            <person name="Green B."/>
            <person name="Moulton V."/>
            <person name="Van Oosterhout C."/>
            <person name="Grigoriev I."/>
        </authorList>
    </citation>
    <scope>NUCLEOTIDE SEQUENCE [LARGE SCALE GENOMIC DNA]</scope>
    <source>
        <strain evidence="5 6">CCMP1102</strain>
    </source>
</reference>
<proteinExistence type="inferred from homology"/>
<dbReference type="EMBL" id="KV784361">
    <property type="protein sequence ID" value="OEU13495.1"/>
    <property type="molecule type" value="Genomic_DNA"/>
</dbReference>
<accession>A0A1E7F668</accession>
<dbReference type="KEGG" id="fcy:FRACYDRAFT_139522"/>
<dbReference type="InterPro" id="IPR003959">
    <property type="entry name" value="ATPase_AAA_core"/>
</dbReference>
<dbReference type="PANTHER" id="PTHR45991:SF1">
    <property type="entry name" value="PACHYTENE CHECKPOINT PROTEIN 2 HOMOLOG"/>
    <property type="match status" value="1"/>
</dbReference>
<dbReference type="AlphaFoldDB" id="A0A1E7F668"/>
<keyword evidence="6" id="KW-1185">Reference proteome</keyword>
<comment type="similarity">
    <text evidence="3">Belongs to the AAA ATPase family.</text>
</comment>
<evidence type="ECO:0000313" key="6">
    <source>
        <dbReference type="Proteomes" id="UP000095751"/>
    </source>
</evidence>
<keyword evidence="2 3" id="KW-0067">ATP-binding</keyword>
<feature type="domain" description="AAA+ ATPase" evidence="4">
    <location>
        <begin position="46"/>
        <end position="199"/>
    </location>
</feature>
<dbReference type="Gene3D" id="3.40.50.300">
    <property type="entry name" value="P-loop containing nucleotide triphosphate hydrolases"/>
    <property type="match status" value="1"/>
</dbReference>
<dbReference type="PANTHER" id="PTHR45991">
    <property type="entry name" value="PACHYTENE CHECKPOINT PROTEIN 2"/>
    <property type="match status" value="1"/>
</dbReference>
<dbReference type="InParanoid" id="A0A1E7F668"/>
<dbReference type="GO" id="GO:0005634">
    <property type="term" value="C:nucleus"/>
    <property type="evidence" value="ECO:0007669"/>
    <property type="project" value="TreeGrafter"/>
</dbReference>
<gene>
    <name evidence="5" type="ORF">FRACYDRAFT_139522</name>
</gene>
<evidence type="ECO:0000313" key="5">
    <source>
        <dbReference type="EMBL" id="OEU13495.1"/>
    </source>
</evidence>
<dbReference type="PROSITE" id="PS00674">
    <property type="entry name" value="AAA"/>
    <property type="match status" value="1"/>
</dbReference>
<dbReference type="OrthoDB" id="10042665at2759"/>
<dbReference type="SUPFAM" id="SSF52540">
    <property type="entry name" value="P-loop containing nucleoside triphosphate hydrolases"/>
    <property type="match status" value="1"/>
</dbReference>
<evidence type="ECO:0000256" key="1">
    <source>
        <dbReference type="ARBA" id="ARBA00022741"/>
    </source>
</evidence>
<dbReference type="GO" id="GO:0005524">
    <property type="term" value="F:ATP binding"/>
    <property type="evidence" value="ECO:0007669"/>
    <property type="project" value="UniProtKB-KW"/>
</dbReference>
<evidence type="ECO:0000256" key="3">
    <source>
        <dbReference type="RuleBase" id="RU003651"/>
    </source>
</evidence>
<dbReference type="InterPro" id="IPR027417">
    <property type="entry name" value="P-loop_NTPase"/>
</dbReference>
<sequence>VLPHVSLDGLWESLIFDSNVKKQLLAYAQSAIQFCDKKVSSHIVQWNRILLLHGVPGCGKTSCCRALAQKLAIRLKDRFPRSILLDIHSHSLFSKWFSTSGKLISSLFSMVRDMVEDDPKCLVCILIDEVESLASSRGQQQSGDPSDAMRAVNSLLTSLDRLRSFPNVMVLATTNLTGRIDAAFVDRVDLKVHIGLPILRARYEIMRTCLKELIRVGIVVEEREKIVDDESGMLLSCSREADGLSGRSLRRLPLQAYA</sequence>
<evidence type="ECO:0000256" key="2">
    <source>
        <dbReference type="ARBA" id="ARBA00022840"/>
    </source>
</evidence>
<protein>
    <submittedName>
        <fullName evidence="5">AAA-domain-containing protein</fullName>
    </submittedName>
</protein>
<dbReference type="Pfam" id="PF00004">
    <property type="entry name" value="AAA"/>
    <property type="match status" value="1"/>
</dbReference>
<dbReference type="GO" id="GO:0005694">
    <property type="term" value="C:chromosome"/>
    <property type="evidence" value="ECO:0007669"/>
    <property type="project" value="TreeGrafter"/>
</dbReference>
<dbReference type="SMART" id="SM00382">
    <property type="entry name" value="AAA"/>
    <property type="match status" value="1"/>
</dbReference>
<dbReference type="GO" id="GO:0051598">
    <property type="term" value="P:meiotic recombination checkpoint signaling"/>
    <property type="evidence" value="ECO:0007669"/>
    <property type="project" value="TreeGrafter"/>
</dbReference>
<evidence type="ECO:0000259" key="4">
    <source>
        <dbReference type="SMART" id="SM00382"/>
    </source>
</evidence>
<feature type="non-terminal residue" evidence="5">
    <location>
        <position position="258"/>
    </location>
</feature>
<dbReference type="GO" id="GO:0007131">
    <property type="term" value="P:reciprocal meiotic recombination"/>
    <property type="evidence" value="ECO:0007669"/>
    <property type="project" value="TreeGrafter"/>
</dbReference>
<dbReference type="GO" id="GO:0016887">
    <property type="term" value="F:ATP hydrolysis activity"/>
    <property type="evidence" value="ECO:0007669"/>
    <property type="project" value="InterPro"/>
</dbReference>
<name>A0A1E7F668_9STRA</name>
<feature type="non-terminal residue" evidence="5">
    <location>
        <position position="1"/>
    </location>
</feature>
<dbReference type="InterPro" id="IPR003593">
    <property type="entry name" value="AAA+_ATPase"/>
</dbReference>
<organism evidence="5 6">
    <name type="scientific">Fragilariopsis cylindrus CCMP1102</name>
    <dbReference type="NCBI Taxonomy" id="635003"/>
    <lineage>
        <taxon>Eukaryota</taxon>
        <taxon>Sar</taxon>
        <taxon>Stramenopiles</taxon>
        <taxon>Ochrophyta</taxon>
        <taxon>Bacillariophyta</taxon>
        <taxon>Bacillariophyceae</taxon>
        <taxon>Bacillariophycidae</taxon>
        <taxon>Bacillariales</taxon>
        <taxon>Bacillariaceae</taxon>
        <taxon>Fragilariopsis</taxon>
    </lineage>
</organism>